<dbReference type="PANTHER" id="PTHR31161">
    <property type="entry name" value="PROTEIN GRAVITROPIC IN THE LIGHT 1"/>
    <property type="match status" value="1"/>
</dbReference>
<evidence type="ECO:0000313" key="2">
    <source>
        <dbReference type="Proteomes" id="UP000825935"/>
    </source>
</evidence>
<organism evidence="1 2">
    <name type="scientific">Ceratopteris richardii</name>
    <name type="common">Triangle waterfern</name>
    <dbReference type="NCBI Taxonomy" id="49495"/>
    <lineage>
        <taxon>Eukaryota</taxon>
        <taxon>Viridiplantae</taxon>
        <taxon>Streptophyta</taxon>
        <taxon>Embryophyta</taxon>
        <taxon>Tracheophyta</taxon>
        <taxon>Polypodiopsida</taxon>
        <taxon>Polypodiidae</taxon>
        <taxon>Polypodiales</taxon>
        <taxon>Pteridineae</taxon>
        <taxon>Pteridaceae</taxon>
        <taxon>Parkerioideae</taxon>
        <taxon>Ceratopteris</taxon>
    </lineage>
</organism>
<accession>A0A8T2U5N2</accession>
<reference evidence="1" key="1">
    <citation type="submission" date="2021-08" db="EMBL/GenBank/DDBJ databases">
        <title>WGS assembly of Ceratopteris richardii.</title>
        <authorList>
            <person name="Marchant D.B."/>
            <person name="Chen G."/>
            <person name="Jenkins J."/>
            <person name="Shu S."/>
            <person name="Leebens-Mack J."/>
            <person name="Grimwood J."/>
            <person name="Schmutz J."/>
            <person name="Soltis P."/>
            <person name="Soltis D."/>
            <person name="Chen Z.-H."/>
        </authorList>
    </citation>
    <scope>NUCLEOTIDE SEQUENCE</scope>
    <source>
        <strain evidence="1">Whitten #5841</strain>
        <tissue evidence="1">Leaf</tissue>
    </source>
</reference>
<keyword evidence="2" id="KW-1185">Reference proteome</keyword>
<protein>
    <submittedName>
        <fullName evidence="1">Uncharacterized protein</fullName>
    </submittedName>
</protein>
<sequence>MRPSAENEDSLRALREFETRTLVGEKRLQNQIDRLIAEQNEEQRRTKRIRSVAEEGRAQVHVFTERWRVFEDRWGDLVKRVESVESTIQQYSLVDTALYHSEATPSLLQTRAKSVKKAIQRCANIIFQVLGKHFLTVPFLPILFSLFGLGVEGSMSPNRGRCMKVSLQALLCEIIFAGFEAPSFNIPQCMFEKPKILKEKRLEVFRKFVDEDFETLRSENHEFQAFLCQKWELLVAEIARFPISDMAQHLQDLSSHLKHAFGVLAMCVWLLHNVAFACAPASAEMFRVAPHSSFDEEYMREDMQREDTADIPNELRGRRVVAFMTVPGFTLRNSVVKADVCCFDSLV</sequence>
<evidence type="ECO:0000313" key="1">
    <source>
        <dbReference type="EMBL" id="KAH7427869.1"/>
    </source>
</evidence>
<dbReference type="InterPro" id="IPR040225">
    <property type="entry name" value="GIL1-like"/>
</dbReference>
<dbReference type="GO" id="GO:0009639">
    <property type="term" value="P:response to red or far red light"/>
    <property type="evidence" value="ECO:0007669"/>
    <property type="project" value="InterPro"/>
</dbReference>
<dbReference type="EMBL" id="CM035415">
    <property type="protein sequence ID" value="KAH7427869.1"/>
    <property type="molecule type" value="Genomic_DNA"/>
</dbReference>
<name>A0A8T2U5N2_CERRI</name>
<comment type="caution">
    <text evidence="1">The sequence shown here is derived from an EMBL/GenBank/DDBJ whole genome shotgun (WGS) entry which is preliminary data.</text>
</comment>
<gene>
    <name evidence="1" type="ORF">KP509_10G064600</name>
</gene>
<dbReference type="GO" id="GO:0009959">
    <property type="term" value="P:negative gravitropism"/>
    <property type="evidence" value="ECO:0007669"/>
    <property type="project" value="InterPro"/>
</dbReference>
<proteinExistence type="predicted"/>
<dbReference type="OrthoDB" id="1915848at2759"/>
<dbReference type="AlphaFoldDB" id="A0A8T2U5N2"/>
<dbReference type="Proteomes" id="UP000825935">
    <property type="component" value="Chromosome 10"/>
</dbReference>